<organism evidence="2 3">
    <name type="scientific">Porites lobata</name>
    <dbReference type="NCBI Taxonomy" id="104759"/>
    <lineage>
        <taxon>Eukaryota</taxon>
        <taxon>Metazoa</taxon>
        <taxon>Cnidaria</taxon>
        <taxon>Anthozoa</taxon>
        <taxon>Hexacorallia</taxon>
        <taxon>Scleractinia</taxon>
        <taxon>Fungiina</taxon>
        <taxon>Poritidae</taxon>
        <taxon>Porites</taxon>
    </lineage>
</organism>
<feature type="coiled-coil region" evidence="1">
    <location>
        <begin position="77"/>
        <end position="104"/>
    </location>
</feature>
<dbReference type="EMBL" id="CALNXK010000016">
    <property type="protein sequence ID" value="CAH3103833.1"/>
    <property type="molecule type" value="Genomic_DNA"/>
</dbReference>
<gene>
    <name evidence="2" type="ORF">PLOB_00011424</name>
</gene>
<evidence type="ECO:0000313" key="3">
    <source>
        <dbReference type="Proteomes" id="UP001159405"/>
    </source>
</evidence>
<dbReference type="InterPro" id="IPR004244">
    <property type="entry name" value="Transposase_22"/>
</dbReference>
<name>A0ABN8NCL0_9CNID</name>
<evidence type="ECO:0000313" key="2">
    <source>
        <dbReference type="EMBL" id="CAH3103833.1"/>
    </source>
</evidence>
<dbReference type="Proteomes" id="UP001159405">
    <property type="component" value="Unassembled WGS sequence"/>
</dbReference>
<dbReference type="PANTHER" id="PTHR11505">
    <property type="entry name" value="L1 TRANSPOSABLE ELEMENT-RELATED"/>
    <property type="match status" value="1"/>
</dbReference>
<feature type="coiled-coil region" evidence="1">
    <location>
        <begin position="24"/>
        <end position="51"/>
    </location>
</feature>
<evidence type="ECO:0008006" key="4">
    <source>
        <dbReference type="Google" id="ProtNLM"/>
    </source>
</evidence>
<proteinExistence type="predicted"/>
<reference evidence="2 3" key="1">
    <citation type="submission" date="2022-05" db="EMBL/GenBank/DDBJ databases">
        <authorList>
            <consortium name="Genoscope - CEA"/>
            <person name="William W."/>
        </authorList>
    </citation>
    <scope>NUCLEOTIDE SEQUENCE [LARGE SCALE GENOMIC DNA]</scope>
</reference>
<comment type="caution">
    <text evidence="2">The sequence shown here is derived from an EMBL/GenBank/DDBJ whole genome shotgun (WGS) entry which is preliminary data.</text>
</comment>
<keyword evidence="3" id="KW-1185">Reference proteome</keyword>
<accession>A0ABN8NCL0</accession>
<sequence>MAALDKIEHIGQKLNSIIDRLSKLDSIESTVRNIETNLANLKARTAKLEEFQATAKTDIADLKKSWSFNTDKCKEYRDDLKNKIDEQNERITSLIESEKKLNHQMDEIISKNLYLEAYSRRENIKFFNIPEAREEDTEEVLRSFMERDLGYRNGRSVEIQRVHRLSNRRNSNTAPRPIIARFLRYKDVEEIFSLGQRLEGTDFQMFRDLPLEIIKRRKDQMTVFKQARRQGMRASFSKSQPDKLFINGSFWPPGKCLDATEAAE</sequence>
<keyword evidence="1" id="KW-0175">Coiled coil</keyword>
<evidence type="ECO:0000256" key="1">
    <source>
        <dbReference type="SAM" id="Coils"/>
    </source>
</evidence>
<dbReference type="Gene3D" id="3.30.70.1820">
    <property type="entry name" value="L1 transposable element, RRM domain"/>
    <property type="match status" value="1"/>
</dbReference>
<protein>
    <recommendedName>
        <fullName evidence="4">L1 transposable element RRM domain-containing protein</fullName>
    </recommendedName>
</protein>